<organism evidence="2 3">
    <name type="scientific">Bifidobacterium longum subsp. infantis</name>
    <dbReference type="NCBI Taxonomy" id="1682"/>
    <lineage>
        <taxon>Bacteria</taxon>
        <taxon>Bacillati</taxon>
        <taxon>Actinomycetota</taxon>
        <taxon>Actinomycetes</taxon>
        <taxon>Bifidobacteriales</taxon>
        <taxon>Bifidobacteriaceae</taxon>
        <taxon>Bifidobacterium</taxon>
    </lineage>
</organism>
<protein>
    <submittedName>
        <fullName evidence="2">Uncharacterized protein</fullName>
    </submittedName>
</protein>
<dbReference type="EMBL" id="CABHML010000001">
    <property type="protein sequence ID" value="VUW81602.1"/>
    <property type="molecule type" value="Genomic_DNA"/>
</dbReference>
<evidence type="ECO:0000313" key="3">
    <source>
        <dbReference type="Proteomes" id="UP000319252"/>
    </source>
</evidence>
<reference evidence="2 3" key="1">
    <citation type="submission" date="2019-07" db="EMBL/GenBank/DDBJ databases">
        <authorList>
            <person name="Chang H.-W."/>
            <person name="Raman A."/>
            <person name="Venkatesh S."/>
            <person name="Gehrig J."/>
        </authorList>
    </citation>
    <scope>NUCLEOTIDE SEQUENCE [LARGE SCALE GENOMIC DNA]</scope>
    <source>
        <strain evidence="2">B.longum_ssp_infantis_4</strain>
    </source>
</reference>
<evidence type="ECO:0000256" key="1">
    <source>
        <dbReference type="SAM" id="MobiDB-lite"/>
    </source>
</evidence>
<feature type="compositionally biased region" description="Polar residues" evidence="1">
    <location>
        <begin position="76"/>
        <end position="88"/>
    </location>
</feature>
<feature type="region of interest" description="Disordered" evidence="1">
    <location>
        <begin position="39"/>
        <end position="94"/>
    </location>
</feature>
<proteinExistence type="predicted"/>
<accession>A0A564RVN4</accession>
<feature type="compositionally biased region" description="Basic residues" evidence="1">
    <location>
        <begin position="58"/>
        <end position="75"/>
    </location>
</feature>
<sequence length="192" mass="21985">MDGFLSHIGEMRDTTRLAANLGPASRNRAGRHARQTMHTAGIPHPIPQNHWNSANPTNRRRHRTSGSVGRQRKNTRNPLASHTMSHRTCSIAPHHITPTPIRAPICIIRRFWRMAHTCMCPHLHIKRLTHKWGRMPLCIGMNQSLPSGSPPIVRDDWQGLNTHNHMSTPCQAWTSQYEQNLFAHVTARIPWR</sequence>
<gene>
    <name evidence="2" type="ORF">BLONGUMMC1_00029</name>
</gene>
<dbReference type="Proteomes" id="UP000319252">
    <property type="component" value="Unassembled WGS sequence"/>
</dbReference>
<evidence type="ECO:0000313" key="2">
    <source>
        <dbReference type="EMBL" id="VUW81602.1"/>
    </source>
</evidence>
<dbReference type="AlphaFoldDB" id="A0A564RVN4"/>
<name>A0A564RVN4_BIFLI</name>